<dbReference type="AlphaFoldDB" id="A0A5Q0Q6Q8"/>
<evidence type="ECO:0000259" key="3">
    <source>
        <dbReference type="Pfam" id="PF12969"/>
    </source>
</evidence>
<sequence>MRILAATLFTILACTAFQSKAQYAANLIPKEMLSRASATVRFKETVLEIKSFNQAIETEKSAITIHNKAGDEYADLYIFYDKIRQIKDLKGEIQDEDGKVIRKFGMKDFKDYSASGQSNLYADDRVKSYSPLIRTYPYTIVYEYEIRHQQTLNLPSWQPNYSIDLSVEKSSFQVITSPEIDLRINERNLTNPVITKKEAKFNSYTWTVENIRAERSEPYSPSRRTTGMFVEVIPKSFQFYKYKGEVTDWKTFGLWMNETLLKDKQTLPASTVAQVKELTANLSSNREKAKALYEYMQKKTRYISIQIGVGGNEPFPAEQVDRLGYGDCKALANYMKALLDVVDIPSYYSVVTAGTTKSDLYKDFASLQGNHIILCLPSEKDTTWLECTSSESPFGYLGDFTDDRLVLAITPTGGEIMRTQSFNFEQNLQHRKSTLKLDETGLLKGTLETKFMGTQFDNHFTNYKKSLDDQKKELRGQYDIDRIEFTDVKYSLDDKNLVFTENLTIEVPNYAIKNGNNLTIYPNVFNKASAITELAKRINPVKITRGYTDIDEIEIELPEDLDARIKPADVKNEVPMGSYEMSIKMKDGKMYCYRKIQIREGEYPAESYAAFTQFMKDATFSDSYRYILPFLDKK</sequence>
<evidence type="ECO:0000313" key="4">
    <source>
        <dbReference type="EMBL" id="QGA25755.1"/>
    </source>
</evidence>
<dbReference type="Gene3D" id="2.60.120.1130">
    <property type="match status" value="1"/>
</dbReference>
<reference evidence="4 5" key="1">
    <citation type="submission" date="2019-10" db="EMBL/GenBank/DDBJ databases">
        <authorList>
            <person name="Dong K."/>
        </authorList>
    </citation>
    <scope>NUCLEOTIDE SEQUENCE [LARGE SCALE GENOMIC DNA]</scope>
    <source>
        <strain evidence="5">dk4302</strain>
    </source>
</reference>
<dbReference type="Pfam" id="PF01841">
    <property type="entry name" value="Transglut_core"/>
    <property type="match status" value="1"/>
</dbReference>
<protein>
    <submittedName>
        <fullName evidence="4">DUF3857 domain-containing protein</fullName>
    </submittedName>
</protein>
<keyword evidence="1" id="KW-0732">Signal</keyword>
<evidence type="ECO:0000256" key="1">
    <source>
        <dbReference type="SAM" id="SignalP"/>
    </source>
</evidence>
<dbReference type="Proteomes" id="UP000326921">
    <property type="component" value="Chromosome"/>
</dbReference>
<evidence type="ECO:0000313" key="5">
    <source>
        <dbReference type="Proteomes" id="UP000326921"/>
    </source>
</evidence>
<accession>A0A5Q0Q6Q8</accession>
<dbReference type="EMBL" id="CP045652">
    <property type="protein sequence ID" value="QGA25755.1"/>
    <property type="molecule type" value="Genomic_DNA"/>
</dbReference>
<dbReference type="Gene3D" id="2.60.40.3140">
    <property type="match status" value="1"/>
</dbReference>
<organism evidence="4 5">
    <name type="scientific">Sphingobacterium zhuxiongii</name>
    <dbReference type="NCBI Taxonomy" id="2662364"/>
    <lineage>
        <taxon>Bacteria</taxon>
        <taxon>Pseudomonadati</taxon>
        <taxon>Bacteroidota</taxon>
        <taxon>Sphingobacteriia</taxon>
        <taxon>Sphingobacteriales</taxon>
        <taxon>Sphingobacteriaceae</taxon>
        <taxon>Sphingobacterium</taxon>
    </lineage>
</organism>
<dbReference type="SUPFAM" id="SSF54001">
    <property type="entry name" value="Cysteine proteinases"/>
    <property type="match status" value="1"/>
</dbReference>
<gene>
    <name evidence="4" type="ORF">GFH32_05210</name>
</gene>
<feature type="signal peptide" evidence="1">
    <location>
        <begin position="1"/>
        <end position="21"/>
    </location>
</feature>
<dbReference type="Gene3D" id="3.10.620.30">
    <property type="match status" value="1"/>
</dbReference>
<proteinExistence type="predicted"/>
<name>A0A5Q0Q6Q8_9SPHI</name>
<keyword evidence="5" id="KW-1185">Reference proteome</keyword>
<dbReference type="KEGG" id="sphe:GFH32_05210"/>
<feature type="domain" description="DUF3857" evidence="3">
    <location>
        <begin position="57"/>
        <end position="213"/>
    </location>
</feature>
<evidence type="ECO:0000259" key="2">
    <source>
        <dbReference type="Pfam" id="PF01841"/>
    </source>
</evidence>
<dbReference type="InterPro" id="IPR024618">
    <property type="entry name" value="DUF3857"/>
</dbReference>
<dbReference type="InterPro" id="IPR002931">
    <property type="entry name" value="Transglutaminase-like"/>
</dbReference>
<dbReference type="RefSeq" id="WP_153510075.1">
    <property type="nucleotide sequence ID" value="NZ_CP045652.1"/>
</dbReference>
<feature type="domain" description="Transglutaminase-like" evidence="2">
    <location>
        <begin position="275"/>
        <end position="354"/>
    </location>
</feature>
<dbReference type="Pfam" id="PF12969">
    <property type="entry name" value="DUF3857"/>
    <property type="match status" value="1"/>
</dbReference>
<feature type="chain" id="PRO_5024899090" evidence="1">
    <location>
        <begin position="22"/>
        <end position="634"/>
    </location>
</feature>
<dbReference type="InterPro" id="IPR038765">
    <property type="entry name" value="Papain-like_cys_pep_sf"/>
</dbReference>